<keyword evidence="15" id="KW-1185">Reference proteome</keyword>
<feature type="domain" description="HAMP" evidence="13">
    <location>
        <begin position="56"/>
        <end position="109"/>
    </location>
</feature>
<dbReference type="EC" id="2.7.13.3" evidence="3"/>
<evidence type="ECO:0000259" key="13">
    <source>
        <dbReference type="PROSITE" id="PS50885"/>
    </source>
</evidence>
<accession>A0AAW6TT27</accession>
<evidence type="ECO:0000259" key="11">
    <source>
        <dbReference type="PROSITE" id="PS50109"/>
    </source>
</evidence>
<reference evidence="14" key="1">
    <citation type="submission" date="2023-05" db="EMBL/GenBank/DDBJ databases">
        <title>Anaerotaeda fermentans gen. nov., sp. nov., a novel anaerobic planctomycete of the new family within the order Sedimentisphaerales isolated from Taman Peninsula, Russia.</title>
        <authorList>
            <person name="Khomyakova M.A."/>
            <person name="Merkel A.Y."/>
            <person name="Slobodkin A.I."/>
        </authorList>
    </citation>
    <scope>NUCLEOTIDE SEQUENCE</scope>
    <source>
        <strain evidence="14">M17dextr</strain>
    </source>
</reference>
<dbReference type="InterPro" id="IPR035965">
    <property type="entry name" value="PAS-like_dom_sf"/>
</dbReference>
<dbReference type="RefSeq" id="WP_349244134.1">
    <property type="nucleotide sequence ID" value="NZ_JASCXX010000006.1"/>
</dbReference>
<dbReference type="SUPFAM" id="SSF55874">
    <property type="entry name" value="ATPase domain of HSP90 chaperone/DNA topoisomerase II/histidine kinase"/>
    <property type="match status" value="1"/>
</dbReference>
<gene>
    <name evidence="14" type="ORF">QJ522_06685</name>
</gene>
<dbReference type="InterPro" id="IPR003660">
    <property type="entry name" value="HAMP_dom"/>
</dbReference>
<evidence type="ECO:0000256" key="4">
    <source>
        <dbReference type="ARBA" id="ARBA00022553"/>
    </source>
</evidence>
<evidence type="ECO:0000256" key="8">
    <source>
        <dbReference type="ARBA" id="ARBA00022840"/>
    </source>
</evidence>
<organism evidence="14 15">
    <name type="scientific">Anaerobaca lacustris</name>
    <dbReference type="NCBI Taxonomy" id="3044600"/>
    <lineage>
        <taxon>Bacteria</taxon>
        <taxon>Pseudomonadati</taxon>
        <taxon>Planctomycetota</taxon>
        <taxon>Phycisphaerae</taxon>
        <taxon>Sedimentisphaerales</taxon>
        <taxon>Anaerobacaceae</taxon>
        <taxon>Anaerobaca</taxon>
    </lineage>
</organism>
<keyword evidence="7" id="KW-0418">Kinase</keyword>
<evidence type="ECO:0000256" key="3">
    <source>
        <dbReference type="ARBA" id="ARBA00012438"/>
    </source>
</evidence>
<keyword evidence="5" id="KW-0808">Transferase</keyword>
<protein>
    <recommendedName>
        <fullName evidence="3">histidine kinase</fullName>
        <ecNumber evidence="3">2.7.13.3</ecNumber>
    </recommendedName>
</protein>
<dbReference type="PRINTS" id="PR00344">
    <property type="entry name" value="BCTRLSENSOR"/>
</dbReference>
<dbReference type="InterPro" id="IPR000014">
    <property type="entry name" value="PAS"/>
</dbReference>
<evidence type="ECO:0000313" key="15">
    <source>
        <dbReference type="Proteomes" id="UP001431776"/>
    </source>
</evidence>
<dbReference type="AlphaFoldDB" id="A0AAW6TT27"/>
<evidence type="ECO:0000256" key="6">
    <source>
        <dbReference type="ARBA" id="ARBA00022741"/>
    </source>
</evidence>
<feature type="transmembrane region" description="Helical" evidence="10">
    <location>
        <begin position="7"/>
        <end position="28"/>
    </location>
</feature>
<dbReference type="GO" id="GO:0016020">
    <property type="term" value="C:membrane"/>
    <property type="evidence" value="ECO:0007669"/>
    <property type="project" value="UniProtKB-SubCell"/>
</dbReference>
<dbReference type="Proteomes" id="UP001431776">
    <property type="component" value="Unassembled WGS sequence"/>
</dbReference>
<proteinExistence type="predicted"/>
<comment type="subcellular location">
    <subcellularLocation>
        <location evidence="2">Membrane</location>
    </subcellularLocation>
</comment>
<dbReference type="Gene3D" id="3.30.450.20">
    <property type="entry name" value="PAS domain"/>
    <property type="match status" value="1"/>
</dbReference>
<dbReference type="Pfam" id="PF02518">
    <property type="entry name" value="HATPase_c"/>
    <property type="match status" value="1"/>
</dbReference>
<dbReference type="PROSITE" id="PS50109">
    <property type="entry name" value="HIS_KIN"/>
    <property type="match status" value="1"/>
</dbReference>
<keyword evidence="10" id="KW-0472">Membrane</keyword>
<dbReference type="GO" id="GO:0000160">
    <property type="term" value="P:phosphorelay signal transduction system"/>
    <property type="evidence" value="ECO:0007669"/>
    <property type="project" value="UniProtKB-KW"/>
</dbReference>
<dbReference type="PANTHER" id="PTHR43065:SF46">
    <property type="entry name" value="C4-DICARBOXYLATE TRANSPORT SENSOR PROTEIN DCTB"/>
    <property type="match status" value="1"/>
</dbReference>
<keyword evidence="10" id="KW-1133">Transmembrane helix</keyword>
<keyword evidence="9" id="KW-0902">Two-component regulatory system</keyword>
<dbReference type="Gene3D" id="3.30.565.10">
    <property type="entry name" value="Histidine kinase-like ATPase, C-terminal domain"/>
    <property type="match status" value="1"/>
</dbReference>
<dbReference type="InterPro" id="IPR036890">
    <property type="entry name" value="HATPase_C_sf"/>
</dbReference>
<dbReference type="GO" id="GO:0004673">
    <property type="term" value="F:protein histidine kinase activity"/>
    <property type="evidence" value="ECO:0007669"/>
    <property type="project" value="UniProtKB-EC"/>
</dbReference>
<dbReference type="EMBL" id="JASCXX010000006">
    <property type="protein sequence ID" value="MDI6448725.1"/>
    <property type="molecule type" value="Genomic_DNA"/>
</dbReference>
<dbReference type="Gene3D" id="6.10.340.10">
    <property type="match status" value="1"/>
</dbReference>
<name>A0AAW6TT27_9BACT</name>
<keyword evidence="8 14" id="KW-0067">ATP-binding</keyword>
<evidence type="ECO:0000313" key="14">
    <source>
        <dbReference type="EMBL" id="MDI6448725.1"/>
    </source>
</evidence>
<feature type="transmembrane region" description="Helical" evidence="10">
    <location>
        <begin position="40"/>
        <end position="60"/>
    </location>
</feature>
<sequence>MRYEQRIFLLSLTAGLIGSVPAVVLLLASDYSAGTQVTVIVLLVLVALGIASSIAGKVAFPLRTLSNLIGALREGDYSMRARGARHGDALGEAIWEVNALAASLREQRLGAIEATALLRKVLAQIDVAMFGFDSDRRLHLVNDSGRRLLARTEEELIGCRAEELGLAECLEGATPRLIDLACPGGSGRWELRRGSYRERGVSHQLLFLSDLTRTLHEEERRAWERLIRTLRHEVNNSLTPIQSVAESLRTLIDRWPRPDDWDVDLQEGLAIIAERSEALDRFIGAYSRLARLPQPQFGEVDVADLFRRVVGLEMRMPVVVEGGPEVSVQGDRDQLEQLLINVISNAVESSLLAHPAGDGRVAVSWQADAHELRACIDDDGVGLENGTDAFVPFYTSKEHGSGIGLTLCRQIAEAHAGTLTLENHLDRPGCRATLRLPLT</sequence>
<evidence type="ECO:0000256" key="1">
    <source>
        <dbReference type="ARBA" id="ARBA00000085"/>
    </source>
</evidence>
<dbReference type="SUPFAM" id="SSF55785">
    <property type="entry name" value="PYP-like sensor domain (PAS domain)"/>
    <property type="match status" value="1"/>
</dbReference>
<dbReference type="PANTHER" id="PTHR43065">
    <property type="entry name" value="SENSOR HISTIDINE KINASE"/>
    <property type="match status" value="1"/>
</dbReference>
<keyword evidence="10" id="KW-0812">Transmembrane</keyword>
<evidence type="ECO:0000256" key="7">
    <source>
        <dbReference type="ARBA" id="ARBA00022777"/>
    </source>
</evidence>
<dbReference type="InterPro" id="IPR005467">
    <property type="entry name" value="His_kinase_dom"/>
</dbReference>
<dbReference type="PROSITE" id="PS50885">
    <property type="entry name" value="HAMP"/>
    <property type="match status" value="1"/>
</dbReference>
<evidence type="ECO:0000256" key="5">
    <source>
        <dbReference type="ARBA" id="ARBA00022679"/>
    </source>
</evidence>
<comment type="catalytic activity">
    <reaction evidence="1">
        <text>ATP + protein L-histidine = ADP + protein N-phospho-L-histidine.</text>
        <dbReference type="EC" id="2.7.13.3"/>
    </reaction>
</comment>
<comment type="caution">
    <text evidence="14">The sequence shown here is derived from an EMBL/GenBank/DDBJ whole genome shotgun (WGS) entry which is preliminary data.</text>
</comment>
<feature type="domain" description="PAS" evidence="12">
    <location>
        <begin position="114"/>
        <end position="158"/>
    </location>
</feature>
<evidence type="ECO:0000256" key="9">
    <source>
        <dbReference type="ARBA" id="ARBA00023012"/>
    </source>
</evidence>
<dbReference type="PROSITE" id="PS50112">
    <property type="entry name" value="PAS"/>
    <property type="match status" value="1"/>
</dbReference>
<dbReference type="SMART" id="SM00387">
    <property type="entry name" value="HATPase_c"/>
    <property type="match status" value="1"/>
</dbReference>
<evidence type="ECO:0000259" key="12">
    <source>
        <dbReference type="PROSITE" id="PS50112"/>
    </source>
</evidence>
<evidence type="ECO:0000256" key="2">
    <source>
        <dbReference type="ARBA" id="ARBA00004370"/>
    </source>
</evidence>
<dbReference type="InterPro" id="IPR004358">
    <property type="entry name" value="Sig_transdc_His_kin-like_C"/>
</dbReference>
<dbReference type="GO" id="GO:0005524">
    <property type="term" value="F:ATP binding"/>
    <property type="evidence" value="ECO:0007669"/>
    <property type="project" value="UniProtKB-KW"/>
</dbReference>
<keyword evidence="6" id="KW-0547">Nucleotide-binding</keyword>
<feature type="domain" description="Histidine kinase" evidence="11">
    <location>
        <begin position="229"/>
        <end position="439"/>
    </location>
</feature>
<dbReference type="InterPro" id="IPR003594">
    <property type="entry name" value="HATPase_dom"/>
</dbReference>
<keyword evidence="4" id="KW-0597">Phosphoprotein</keyword>
<evidence type="ECO:0000256" key="10">
    <source>
        <dbReference type="SAM" id="Phobius"/>
    </source>
</evidence>